<evidence type="ECO:0000313" key="7">
    <source>
        <dbReference type="EMBL" id="GCC19681.1"/>
    </source>
</evidence>
<dbReference type="GO" id="GO:0005385">
    <property type="term" value="F:zinc ion transmembrane transporter activity"/>
    <property type="evidence" value="ECO:0007669"/>
    <property type="project" value="TreeGrafter"/>
</dbReference>
<gene>
    <name evidence="7" type="ORF">chiPu_0021121</name>
</gene>
<keyword evidence="8" id="KW-1185">Reference proteome</keyword>
<proteinExistence type="predicted"/>
<dbReference type="InterPro" id="IPR003689">
    <property type="entry name" value="ZIP"/>
</dbReference>
<reference evidence="7 8" key="1">
    <citation type="journal article" date="2018" name="Nat. Ecol. Evol.">
        <title>Shark genomes provide insights into elasmobranch evolution and the origin of vertebrates.</title>
        <authorList>
            <person name="Hara Y"/>
            <person name="Yamaguchi K"/>
            <person name="Onimaru K"/>
            <person name="Kadota M"/>
            <person name="Koyanagi M"/>
            <person name="Keeley SD"/>
            <person name="Tatsumi K"/>
            <person name="Tanaka K"/>
            <person name="Motone F"/>
            <person name="Kageyama Y"/>
            <person name="Nozu R"/>
            <person name="Adachi N"/>
            <person name="Nishimura O"/>
            <person name="Nakagawa R"/>
            <person name="Tanegashima C"/>
            <person name="Kiyatake I"/>
            <person name="Matsumoto R"/>
            <person name="Murakumo K"/>
            <person name="Nishida K"/>
            <person name="Terakita A"/>
            <person name="Kuratani S"/>
            <person name="Sato K"/>
            <person name="Hyodo S Kuraku.S."/>
        </authorList>
    </citation>
    <scope>NUCLEOTIDE SEQUENCE [LARGE SCALE GENOMIC DNA]</scope>
</reference>
<dbReference type="GO" id="GO:0005886">
    <property type="term" value="C:plasma membrane"/>
    <property type="evidence" value="ECO:0007669"/>
    <property type="project" value="TreeGrafter"/>
</dbReference>
<comment type="subcellular location">
    <subcellularLocation>
        <location evidence="1">Membrane</location>
        <topology evidence="1">Multi-pass membrane protein</topology>
    </subcellularLocation>
</comment>
<evidence type="ECO:0000313" key="8">
    <source>
        <dbReference type="Proteomes" id="UP000287033"/>
    </source>
</evidence>
<feature type="transmembrane region" description="Helical" evidence="5">
    <location>
        <begin position="216"/>
        <end position="238"/>
    </location>
</feature>
<comment type="caution">
    <text evidence="7">The sequence shown here is derived from an EMBL/GenBank/DDBJ whole genome shotgun (WGS) entry which is preliminary data.</text>
</comment>
<organism evidence="7 8">
    <name type="scientific">Chiloscyllium punctatum</name>
    <name type="common">Brownbanded bambooshark</name>
    <name type="synonym">Hemiscyllium punctatum</name>
    <dbReference type="NCBI Taxonomy" id="137246"/>
    <lineage>
        <taxon>Eukaryota</taxon>
        <taxon>Metazoa</taxon>
        <taxon>Chordata</taxon>
        <taxon>Craniata</taxon>
        <taxon>Vertebrata</taxon>
        <taxon>Chondrichthyes</taxon>
        <taxon>Elasmobranchii</taxon>
        <taxon>Galeomorphii</taxon>
        <taxon>Galeoidea</taxon>
        <taxon>Orectolobiformes</taxon>
        <taxon>Hemiscylliidae</taxon>
        <taxon>Chiloscyllium</taxon>
    </lineage>
</organism>
<keyword evidence="3 5" id="KW-1133">Transmembrane helix</keyword>
<protein>
    <recommendedName>
        <fullName evidence="6">Transducer of regulated CREB activity N-terminal domain-containing protein</fullName>
    </recommendedName>
</protein>
<name>A0A401RNC8_CHIPU</name>
<evidence type="ECO:0000256" key="3">
    <source>
        <dbReference type="ARBA" id="ARBA00022989"/>
    </source>
</evidence>
<dbReference type="OrthoDB" id="448280at2759"/>
<evidence type="ECO:0000256" key="4">
    <source>
        <dbReference type="ARBA" id="ARBA00023136"/>
    </source>
</evidence>
<dbReference type="PANTHER" id="PTHR11040">
    <property type="entry name" value="ZINC/IRON TRANSPORTER"/>
    <property type="match status" value="1"/>
</dbReference>
<dbReference type="Proteomes" id="UP000287033">
    <property type="component" value="Unassembled WGS sequence"/>
</dbReference>
<dbReference type="STRING" id="137246.A0A401RNC8"/>
<keyword evidence="4 5" id="KW-0472">Membrane</keyword>
<sequence length="386" mass="41800">MAQGQRRILSLLSCLAGGVFLATCLLDLLPDFLSDMAAVLDKMKITLQFPLPLFIVVMGFFLVLIMEQIVLACRDQPSNLEETRSLLGRSLSGNLHTQHHLSSGESGAQWEETGPHLHVDFNSHSAIRCLVLVLALSLHSVFEGLAVGLQEASSKVVETCVALSVHKCIIAFSLTLKLVQSRLKWTVVVGCVMVFAVMSPLGIGLGIAVTEDPSHQLVRCVLEGVATGTFIYITFMEILPHELNSPHQRLCKVIMLILGFALVTGVLFIPGSPAEDLRHEGDDGKDYTSQRARRVGRAGFCFGCLPGCFDAINVVSGRFACPAAPIPPASGGGGGGKKIAINMAGGNNPRKFSEKIALHNQKQAEETAAFEEVMMELNNSRVRRWR</sequence>
<dbReference type="GO" id="GO:0051289">
    <property type="term" value="P:protein homotetramerization"/>
    <property type="evidence" value="ECO:0007669"/>
    <property type="project" value="InterPro"/>
</dbReference>
<dbReference type="OMA" id="HEMSHTH"/>
<dbReference type="Pfam" id="PF02535">
    <property type="entry name" value="Zip"/>
    <property type="match status" value="1"/>
</dbReference>
<dbReference type="Pfam" id="PF12884">
    <property type="entry name" value="TORC_N"/>
    <property type="match status" value="1"/>
</dbReference>
<dbReference type="PANTHER" id="PTHR11040:SF58">
    <property type="entry name" value="ZINC TRANSPORTER ZIP1"/>
    <property type="match status" value="1"/>
</dbReference>
<feature type="transmembrane region" description="Helical" evidence="5">
    <location>
        <begin position="186"/>
        <end position="210"/>
    </location>
</feature>
<accession>A0A401RNC8</accession>
<dbReference type="GO" id="GO:0008140">
    <property type="term" value="F:cAMP response element binding protein binding"/>
    <property type="evidence" value="ECO:0007669"/>
    <property type="project" value="InterPro"/>
</dbReference>
<dbReference type="AlphaFoldDB" id="A0A401RNC8"/>
<feature type="transmembrane region" description="Helical" evidence="5">
    <location>
        <begin position="250"/>
        <end position="269"/>
    </location>
</feature>
<dbReference type="InterPro" id="IPR024783">
    <property type="entry name" value="TORC_N"/>
</dbReference>
<feature type="transmembrane region" description="Helical" evidence="5">
    <location>
        <begin position="45"/>
        <end position="66"/>
    </location>
</feature>
<keyword evidence="2 5" id="KW-0812">Transmembrane</keyword>
<feature type="domain" description="Transducer of regulated CREB activity N-terminal" evidence="6">
    <location>
        <begin position="348"/>
        <end position="382"/>
    </location>
</feature>
<evidence type="ECO:0000256" key="2">
    <source>
        <dbReference type="ARBA" id="ARBA00022692"/>
    </source>
</evidence>
<dbReference type="EMBL" id="BEZZ01003387">
    <property type="protein sequence ID" value="GCC19681.1"/>
    <property type="molecule type" value="Genomic_DNA"/>
</dbReference>
<evidence type="ECO:0000259" key="6">
    <source>
        <dbReference type="Pfam" id="PF12884"/>
    </source>
</evidence>
<evidence type="ECO:0000256" key="1">
    <source>
        <dbReference type="ARBA" id="ARBA00004141"/>
    </source>
</evidence>
<evidence type="ECO:0000256" key="5">
    <source>
        <dbReference type="SAM" id="Phobius"/>
    </source>
</evidence>